<dbReference type="EMBL" id="JASNQZ010000006">
    <property type="protein sequence ID" value="KAL0955413.1"/>
    <property type="molecule type" value="Genomic_DNA"/>
</dbReference>
<reference evidence="3" key="1">
    <citation type="submission" date="2024-06" db="EMBL/GenBank/DDBJ databases">
        <title>Multi-omics analyses provide insights into the biosynthesis of the anticancer antibiotic pleurotin in Hohenbuehelia grisea.</title>
        <authorList>
            <person name="Weaver J.A."/>
            <person name="Alberti F."/>
        </authorList>
    </citation>
    <scope>NUCLEOTIDE SEQUENCE [LARGE SCALE GENOMIC DNA]</scope>
    <source>
        <strain evidence="3">T-177</strain>
    </source>
</reference>
<organism evidence="2 3">
    <name type="scientific">Hohenbuehelia grisea</name>
    <dbReference type="NCBI Taxonomy" id="104357"/>
    <lineage>
        <taxon>Eukaryota</taxon>
        <taxon>Fungi</taxon>
        <taxon>Dikarya</taxon>
        <taxon>Basidiomycota</taxon>
        <taxon>Agaricomycotina</taxon>
        <taxon>Agaricomycetes</taxon>
        <taxon>Agaricomycetidae</taxon>
        <taxon>Agaricales</taxon>
        <taxon>Pleurotineae</taxon>
        <taxon>Pleurotaceae</taxon>
        <taxon>Hohenbuehelia</taxon>
    </lineage>
</organism>
<proteinExistence type="predicted"/>
<evidence type="ECO:0000313" key="2">
    <source>
        <dbReference type="EMBL" id="KAL0955413.1"/>
    </source>
</evidence>
<keyword evidence="3" id="KW-1185">Reference proteome</keyword>
<keyword evidence="1" id="KW-0472">Membrane</keyword>
<keyword evidence="1" id="KW-1133">Transmembrane helix</keyword>
<protein>
    <submittedName>
        <fullName evidence="2">Uncharacterized protein</fullName>
    </submittedName>
</protein>
<evidence type="ECO:0000313" key="3">
    <source>
        <dbReference type="Proteomes" id="UP001556367"/>
    </source>
</evidence>
<evidence type="ECO:0000256" key="1">
    <source>
        <dbReference type="SAM" id="Phobius"/>
    </source>
</evidence>
<comment type="caution">
    <text evidence="2">The sequence shown here is derived from an EMBL/GenBank/DDBJ whole genome shotgun (WGS) entry which is preliminary data.</text>
</comment>
<sequence>MADVVPTPARPQVRATALLSPQAKNDPDPVHTTDEGTVEFCESDDFKTCFLVEGAADGRCLSIPLDRSDVFSSIRLGKNTTCTIWEFNDCAGSALRITSNIPSLQPFDFDNDIQSFTCSIGPPALPAQTNLTAAAAGSPITQRGSVTASTPAPSSSSSQSSILMISIGFTTASSTSFQSIASSLPTTLEPPRKANSSSPKSSRVSVIVGVTCGVLVGSLLTGLVIFIICRNRRRRRFSSPETDVHPFVAPSVSIAAWLASPQSHSSRGEKENRSDTSLGRQDHWMQDILRELRQLRWRRGMAEGRLERNSTGRAGGNVTQEMAAMRNRIADLEALVETSQNHRSNSPPPSYA</sequence>
<name>A0ABR3JI26_9AGAR</name>
<gene>
    <name evidence="2" type="ORF">HGRIS_001660</name>
</gene>
<keyword evidence="1" id="KW-0812">Transmembrane</keyword>
<feature type="transmembrane region" description="Helical" evidence="1">
    <location>
        <begin position="204"/>
        <end position="229"/>
    </location>
</feature>
<accession>A0ABR3JI26</accession>
<dbReference type="Gene3D" id="2.60.20.10">
    <property type="entry name" value="Crystallins"/>
    <property type="match status" value="1"/>
</dbReference>
<dbReference type="Proteomes" id="UP001556367">
    <property type="component" value="Unassembled WGS sequence"/>
</dbReference>